<gene>
    <name evidence="1" type="ORF">BDR25DRAFT_353129</name>
</gene>
<dbReference type="Proteomes" id="UP000799755">
    <property type="component" value="Unassembled WGS sequence"/>
</dbReference>
<protein>
    <submittedName>
        <fullName evidence="1">Uncharacterized protein</fullName>
    </submittedName>
</protein>
<evidence type="ECO:0000313" key="2">
    <source>
        <dbReference type="Proteomes" id="UP000799755"/>
    </source>
</evidence>
<proteinExistence type="predicted"/>
<sequence>MALTHGSHDSRLLTQWTHLHSFNHYTRPKVLARISKTCYKPENFNRDDDADQDVKDAAVQSFIKGLTTSAGHLPYYLTPEYPGLGTGYIGSSASVPLPLTLRFTLVTPTILHFFSVPRGGPGILIFGAFPESSGFPLAWQCFSRIMHFVFDLQHGRFLGFVKTHTKKFVSMQAEMNVTIAPIAHLERPFHACGRALKTEFTWDRNVGHCRGSLLLREGEEKNKSRDDIVRNDEKGRGSAITEHLPHSINRQSRPVAARLTSCSEGCIRIYLRLIDSQLPNRNRIIKAHCAEFHIAVSRDNETRSCSILNVLRFNECHRCEYDMSKALLKRLTKEHRIKYSQSSQNQFGP</sequence>
<reference evidence="1" key="1">
    <citation type="journal article" date="2020" name="Stud. Mycol.">
        <title>101 Dothideomycetes genomes: a test case for predicting lifestyles and emergence of pathogens.</title>
        <authorList>
            <person name="Haridas S."/>
            <person name="Albert R."/>
            <person name="Binder M."/>
            <person name="Bloem J."/>
            <person name="Labutti K."/>
            <person name="Salamov A."/>
            <person name="Andreopoulos B."/>
            <person name="Baker S."/>
            <person name="Barry K."/>
            <person name="Bills G."/>
            <person name="Bluhm B."/>
            <person name="Cannon C."/>
            <person name="Castanera R."/>
            <person name="Culley D."/>
            <person name="Daum C."/>
            <person name="Ezra D."/>
            <person name="Gonzalez J."/>
            <person name="Henrissat B."/>
            <person name="Kuo A."/>
            <person name="Liang C."/>
            <person name="Lipzen A."/>
            <person name="Lutzoni F."/>
            <person name="Magnuson J."/>
            <person name="Mondo S."/>
            <person name="Nolan M."/>
            <person name="Ohm R."/>
            <person name="Pangilinan J."/>
            <person name="Park H.-J."/>
            <person name="Ramirez L."/>
            <person name="Alfaro M."/>
            <person name="Sun H."/>
            <person name="Tritt A."/>
            <person name="Yoshinaga Y."/>
            <person name="Zwiers L.-H."/>
            <person name="Turgeon B."/>
            <person name="Goodwin S."/>
            <person name="Spatafora J."/>
            <person name="Crous P."/>
            <person name="Grigoriev I."/>
        </authorList>
    </citation>
    <scope>NUCLEOTIDE SEQUENCE</scope>
    <source>
        <strain evidence="1">ATCC 200398</strain>
    </source>
</reference>
<evidence type="ECO:0000313" key="1">
    <source>
        <dbReference type="EMBL" id="KAF2472807.1"/>
    </source>
</evidence>
<keyword evidence="2" id="KW-1185">Reference proteome</keyword>
<accession>A0ACB6R3A6</accession>
<organism evidence="1 2">
    <name type="scientific">Lindgomyces ingoldianus</name>
    <dbReference type="NCBI Taxonomy" id="673940"/>
    <lineage>
        <taxon>Eukaryota</taxon>
        <taxon>Fungi</taxon>
        <taxon>Dikarya</taxon>
        <taxon>Ascomycota</taxon>
        <taxon>Pezizomycotina</taxon>
        <taxon>Dothideomycetes</taxon>
        <taxon>Pleosporomycetidae</taxon>
        <taxon>Pleosporales</taxon>
        <taxon>Lindgomycetaceae</taxon>
        <taxon>Lindgomyces</taxon>
    </lineage>
</organism>
<name>A0ACB6R3A6_9PLEO</name>
<comment type="caution">
    <text evidence="1">The sequence shown here is derived from an EMBL/GenBank/DDBJ whole genome shotgun (WGS) entry which is preliminary data.</text>
</comment>
<dbReference type="EMBL" id="MU003501">
    <property type="protein sequence ID" value="KAF2472807.1"/>
    <property type="molecule type" value="Genomic_DNA"/>
</dbReference>